<dbReference type="PANTHER" id="PTHR11487">
    <property type="entry name" value="THIOESTERASE"/>
    <property type="match status" value="1"/>
</dbReference>
<proteinExistence type="inferred from homology"/>
<dbReference type="Pfam" id="PF00975">
    <property type="entry name" value="Thioesterase"/>
    <property type="match status" value="1"/>
</dbReference>
<gene>
    <name evidence="4" type="ORF">GCM10022247_44990</name>
</gene>
<comment type="similarity">
    <text evidence="1">Belongs to the thioesterase family.</text>
</comment>
<reference evidence="5" key="1">
    <citation type="journal article" date="2019" name="Int. J. Syst. Evol. Microbiol.">
        <title>The Global Catalogue of Microorganisms (GCM) 10K type strain sequencing project: providing services to taxonomists for standard genome sequencing and annotation.</title>
        <authorList>
            <consortium name="The Broad Institute Genomics Platform"/>
            <consortium name="The Broad Institute Genome Sequencing Center for Infectious Disease"/>
            <person name="Wu L."/>
            <person name="Ma J."/>
        </authorList>
    </citation>
    <scope>NUCLEOTIDE SEQUENCE [LARGE SCALE GENOMIC DNA]</scope>
    <source>
        <strain evidence="5">JCM 17342</strain>
    </source>
</reference>
<accession>A0ABP7SV24</accession>
<dbReference type="EMBL" id="BAABAL010000017">
    <property type="protein sequence ID" value="GAA4016816.1"/>
    <property type="molecule type" value="Genomic_DNA"/>
</dbReference>
<comment type="caution">
    <text evidence="4">The sequence shown here is derived from an EMBL/GenBank/DDBJ whole genome shotgun (WGS) entry which is preliminary data.</text>
</comment>
<dbReference type="SMART" id="SM00824">
    <property type="entry name" value="PKS_TE"/>
    <property type="match status" value="1"/>
</dbReference>
<dbReference type="SUPFAM" id="SSF53474">
    <property type="entry name" value="alpha/beta-Hydrolases"/>
    <property type="match status" value="1"/>
</dbReference>
<evidence type="ECO:0000256" key="2">
    <source>
        <dbReference type="ARBA" id="ARBA00022801"/>
    </source>
</evidence>
<dbReference type="InterPro" id="IPR029058">
    <property type="entry name" value="AB_hydrolase_fold"/>
</dbReference>
<evidence type="ECO:0000256" key="1">
    <source>
        <dbReference type="ARBA" id="ARBA00007169"/>
    </source>
</evidence>
<organism evidence="4 5">
    <name type="scientific">Allokutzneria multivorans</name>
    <dbReference type="NCBI Taxonomy" id="1142134"/>
    <lineage>
        <taxon>Bacteria</taxon>
        <taxon>Bacillati</taxon>
        <taxon>Actinomycetota</taxon>
        <taxon>Actinomycetes</taxon>
        <taxon>Pseudonocardiales</taxon>
        <taxon>Pseudonocardiaceae</taxon>
        <taxon>Allokutzneria</taxon>
    </lineage>
</organism>
<dbReference type="GO" id="GO:0016787">
    <property type="term" value="F:hydrolase activity"/>
    <property type="evidence" value="ECO:0007669"/>
    <property type="project" value="UniProtKB-KW"/>
</dbReference>
<feature type="domain" description="Thioesterase TesA-like" evidence="3">
    <location>
        <begin position="26"/>
        <end position="249"/>
    </location>
</feature>
<evidence type="ECO:0000259" key="3">
    <source>
        <dbReference type="SMART" id="SM00824"/>
    </source>
</evidence>
<dbReference type="PANTHER" id="PTHR11487:SF0">
    <property type="entry name" value="S-ACYL FATTY ACID SYNTHASE THIOESTERASE, MEDIUM CHAIN"/>
    <property type="match status" value="1"/>
</dbReference>
<dbReference type="RefSeq" id="WP_344877888.1">
    <property type="nucleotide sequence ID" value="NZ_BAABAL010000017.1"/>
</dbReference>
<keyword evidence="5" id="KW-1185">Reference proteome</keyword>
<dbReference type="InterPro" id="IPR012223">
    <property type="entry name" value="TEII"/>
</dbReference>
<name>A0ABP7SV24_9PSEU</name>
<evidence type="ECO:0000313" key="5">
    <source>
        <dbReference type="Proteomes" id="UP001501747"/>
    </source>
</evidence>
<dbReference type="Proteomes" id="UP001501747">
    <property type="component" value="Unassembled WGS sequence"/>
</dbReference>
<dbReference type="Gene3D" id="3.40.50.1820">
    <property type="entry name" value="alpha/beta hydrolase"/>
    <property type="match status" value="1"/>
</dbReference>
<evidence type="ECO:0000313" key="4">
    <source>
        <dbReference type="EMBL" id="GAA4016816.1"/>
    </source>
</evidence>
<protein>
    <submittedName>
        <fullName evidence="4">Alpha/beta fold hydrolase</fullName>
    </submittedName>
</protein>
<dbReference type="InterPro" id="IPR020802">
    <property type="entry name" value="TesA-like"/>
</dbReference>
<keyword evidence="2 4" id="KW-0378">Hydrolase</keyword>
<dbReference type="InterPro" id="IPR001031">
    <property type="entry name" value="Thioesterase"/>
</dbReference>
<sequence length="256" mass="28119">MLELSPELSLWFRRFHQPADGAPVLVCFPHAGGSASYFYKLSEALAPEIDVLAVQYPGRQDRRAERCVDNVVTLAEQVVSAILPLRDQRPLTFFGHSMGATVGFEVARRLEHSRGLPIERFLVSARCAPSLHRSADIHKRDDDGIIAEIARLSGTESALLGDEELLRMVLPSIRNDYKAAETYAYRPGEPLSSPIVGLCGDSDPRVSPADLDGWATHTTAPYTAQTFPGGHFYFGDTPTPLATEIRTHLLTPALKP</sequence>